<evidence type="ECO:0000256" key="1">
    <source>
        <dbReference type="ARBA" id="ARBA00004141"/>
    </source>
</evidence>
<dbReference type="PANTHER" id="PTHR30249:SF0">
    <property type="entry name" value="PLASTIDAL GLYCOLATE_GLYCERATE TRANSLOCATOR 1, CHLOROPLASTIC"/>
    <property type="match status" value="1"/>
</dbReference>
<keyword evidence="7" id="KW-1185">Reference proteome</keyword>
<dbReference type="AlphaFoldDB" id="A0A2K8KTM9"/>
<feature type="transmembrane region" description="Helical" evidence="5">
    <location>
        <begin position="201"/>
        <end position="222"/>
    </location>
</feature>
<feature type="transmembrane region" description="Helical" evidence="5">
    <location>
        <begin position="93"/>
        <end position="116"/>
    </location>
</feature>
<evidence type="ECO:0000313" key="7">
    <source>
        <dbReference type="Proteomes" id="UP000229757"/>
    </source>
</evidence>
<sequence length="237" mass="24982">MTDAIRMLLALVGTIGFYLLAEQLYIRLHRSPLVHPVLVSIFGLIGVLTWLDWDYATYQQDTFFIHFLLGPATVALAIPLYEQMALVRKMAVPLLIAALVGALVAGASAALLSALWTGDTLLSLSLIAKSVTTPIAMDISAVSGGSPSLTAGIVLFTGAIGCLLIPLVLRLMRVHDDAIHGFVLGLTAHGFGTAQAFDRSVTCGAFAGLAMSLTGVISAFVIPVTPLADWVRVIIGL</sequence>
<accession>A0A2K8KTM9</accession>
<reference evidence="6 7" key="1">
    <citation type="journal article" date="2017" name="Environ. Microbiol.">
        <title>Genomic and physiological analyses of 'Reinekea forsetii' reveal a versatile opportunistic lifestyle during spring algae blooms.</title>
        <authorList>
            <person name="Avci B."/>
            <person name="Hahnke R.L."/>
            <person name="Chafee M."/>
            <person name="Fischer T."/>
            <person name="Gruber-Vodicka H."/>
            <person name="Tegetmeyer H.E."/>
            <person name="Harder J."/>
            <person name="Fuchs B.M."/>
            <person name="Amann R.I."/>
            <person name="Teeling H."/>
        </authorList>
    </citation>
    <scope>NUCLEOTIDE SEQUENCE [LARGE SCALE GENOMIC DNA]</scope>
    <source>
        <strain evidence="6 7">Hel1_31_D35</strain>
    </source>
</reference>
<dbReference type="GO" id="GO:0016020">
    <property type="term" value="C:membrane"/>
    <property type="evidence" value="ECO:0007669"/>
    <property type="project" value="UniProtKB-SubCell"/>
</dbReference>
<dbReference type="KEGG" id="rfo:REIFOR_02976"/>
<keyword evidence="4 5" id="KW-0472">Membrane</keyword>
<organism evidence="6 7">
    <name type="scientific">Reinekea forsetii</name>
    <dbReference type="NCBI Taxonomy" id="1336806"/>
    <lineage>
        <taxon>Bacteria</taxon>
        <taxon>Pseudomonadati</taxon>
        <taxon>Pseudomonadota</taxon>
        <taxon>Gammaproteobacteria</taxon>
        <taxon>Oceanospirillales</taxon>
        <taxon>Saccharospirillaceae</taxon>
        <taxon>Reinekea</taxon>
    </lineage>
</organism>
<keyword evidence="2 5" id="KW-0812">Transmembrane</keyword>
<feature type="transmembrane region" description="Helical" evidence="5">
    <location>
        <begin position="6"/>
        <end position="26"/>
    </location>
</feature>
<dbReference type="RefSeq" id="WP_100258306.1">
    <property type="nucleotide sequence ID" value="NZ_CP011797.1"/>
</dbReference>
<evidence type="ECO:0000256" key="5">
    <source>
        <dbReference type="SAM" id="Phobius"/>
    </source>
</evidence>
<proteinExistence type="predicted"/>
<feature type="transmembrane region" description="Helical" evidence="5">
    <location>
        <begin position="33"/>
        <end position="51"/>
    </location>
</feature>
<dbReference type="EMBL" id="CP011797">
    <property type="protein sequence ID" value="ATX78095.1"/>
    <property type="molecule type" value="Genomic_DNA"/>
</dbReference>
<keyword evidence="3 5" id="KW-1133">Transmembrane helix</keyword>
<evidence type="ECO:0000256" key="2">
    <source>
        <dbReference type="ARBA" id="ARBA00022692"/>
    </source>
</evidence>
<name>A0A2K8KTM9_9GAMM</name>
<feature type="transmembrane region" description="Helical" evidence="5">
    <location>
        <begin position="63"/>
        <end position="81"/>
    </location>
</feature>
<evidence type="ECO:0000256" key="4">
    <source>
        <dbReference type="ARBA" id="ARBA00023136"/>
    </source>
</evidence>
<comment type="subcellular location">
    <subcellularLocation>
        <location evidence="1">Membrane</location>
        <topology evidence="1">Multi-pass membrane protein</topology>
    </subcellularLocation>
</comment>
<dbReference type="Proteomes" id="UP000229757">
    <property type="component" value="Chromosome"/>
</dbReference>
<feature type="transmembrane region" description="Helical" evidence="5">
    <location>
        <begin position="149"/>
        <end position="169"/>
    </location>
</feature>
<dbReference type="Pfam" id="PF04172">
    <property type="entry name" value="LrgB"/>
    <property type="match status" value="1"/>
</dbReference>
<protein>
    <submittedName>
        <fullName evidence="6">LrgA-associated membrane protein LrgB</fullName>
    </submittedName>
</protein>
<evidence type="ECO:0000313" key="6">
    <source>
        <dbReference type="EMBL" id="ATX78095.1"/>
    </source>
</evidence>
<dbReference type="PANTHER" id="PTHR30249">
    <property type="entry name" value="PUTATIVE SEROTONIN TRANSPORTER"/>
    <property type="match status" value="1"/>
</dbReference>
<evidence type="ECO:0000256" key="3">
    <source>
        <dbReference type="ARBA" id="ARBA00022989"/>
    </source>
</evidence>
<gene>
    <name evidence="6" type="primary">lrgB</name>
    <name evidence="6" type="ORF">REIFOR_02976</name>
</gene>
<dbReference type="OrthoDB" id="9811701at2"/>
<dbReference type="InterPro" id="IPR007300">
    <property type="entry name" value="CidB/LrgB"/>
</dbReference>